<evidence type="ECO:0000313" key="2">
    <source>
        <dbReference type="Proteomes" id="UP001295740"/>
    </source>
</evidence>
<dbReference type="EMBL" id="CAUWAG010000018">
    <property type="protein sequence ID" value="CAJ2511989.1"/>
    <property type="molecule type" value="Genomic_DNA"/>
</dbReference>
<sequence>MVQRLFYKSFSEAVTEFENEGHFDPDGHLLWDEDKNELSSISGTGKVLADETGIEYHGPKKRGRTEYVDSLDYKVIPGTWRRGQACVYNRDCIERNYRFCRWKKATGTQYREQKYAFQDSTIPNSGLKPVLQEILGPSFWQDNVAKPLEEAVWRGAILELWFYNATAAQQQQAAAKAATGGKSKKQLREEKLAEEKAEKKAIKASAAKGQPAAKDAKKNDKNEFLIGIPLTTPVGWIYDGRPSSFERVAKPAPGRTTAAEKSTSKNLAWLQFENMTGTIPTSRRSRACHFLPASESEAARASTYARVPCWVMEWRTAVAAQARGFVQLCEPGDLATEHVTLDHKKGQGLLVIGSGVLPQVGKGALVQ</sequence>
<dbReference type="AlphaFoldDB" id="A0AAI8YP34"/>
<proteinExistence type="predicted"/>
<comment type="caution">
    <text evidence="1">The sequence shown here is derived from an EMBL/GenBank/DDBJ whole genome shotgun (WGS) entry which is preliminary data.</text>
</comment>
<evidence type="ECO:0000313" key="1">
    <source>
        <dbReference type="EMBL" id="CAJ2511989.1"/>
    </source>
</evidence>
<keyword evidence="2" id="KW-1185">Reference proteome</keyword>
<protein>
    <submittedName>
        <fullName evidence="1">Uu.00g076140.m01.CDS01</fullName>
    </submittedName>
</protein>
<organism evidence="1 2">
    <name type="scientific">Anthostomella pinea</name>
    <dbReference type="NCBI Taxonomy" id="933095"/>
    <lineage>
        <taxon>Eukaryota</taxon>
        <taxon>Fungi</taxon>
        <taxon>Dikarya</taxon>
        <taxon>Ascomycota</taxon>
        <taxon>Pezizomycotina</taxon>
        <taxon>Sordariomycetes</taxon>
        <taxon>Xylariomycetidae</taxon>
        <taxon>Xylariales</taxon>
        <taxon>Xylariaceae</taxon>
        <taxon>Anthostomella</taxon>
    </lineage>
</organism>
<name>A0AAI8YP34_9PEZI</name>
<dbReference type="Proteomes" id="UP001295740">
    <property type="component" value="Unassembled WGS sequence"/>
</dbReference>
<gene>
    <name evidence="1" type="ORF">KHLLAP_LOCUS12457</name>
</gene>
<reference evidence="1" key="1">
    <citation type="submission" date="2023-10" db="EMBL/GenBank/DDBJ databases">
        <authorList>
            <person name="Hackl T."/>
        </authorList>
    </citation>
    <scope>NUCLEOTIDE SEQUENCE</scope>
</reference>
<accession>A0AAI8YP34</accession>